<reference evidence="2 3" key="1">
    <citation type="submission" date="2020-03" db="EMBL/GenBank/DDBJ databases">
        <title>Sequencing the genomes of 1000 actinobacteria strains.</title>
        <authorList>
            <person name="Klenk H.-P."/>
        </authorList>
    </citation>
    <scope>NUCLEOTIDE SEQUENCE [LARGE SCALE GENOMIC DNA]</scope>
    <source>
        <strain evidence="2 3">DSM 16403</strain>
    </source>
</reference>
<keyword evidence="1" id="KW-0472">Membrane</keyword>
<keyword evidence="1" id="KW-1133">Transmembrane helix</keyword>
<accession>A0A846RV28</accession>
<keyword evidence="3" id="KW-1185">Reference proteome</keyword>
<feature type="transmembrane region" description="Helical" evidence="1">
    <location>
        <begin position="20"/>
        <end position="43"/>
    </location>
</feature>
<evidence type="ECO:0000256" key="1">
    <source>
        <dbReference type="SAM" id="Phobius"/>
    </source>
</evidence>
<name>A0A846RV28_9MICC</name>
<sequence>MPETDFADAAENLFEGILQLLLLGGAVLGILAIAAATGTWLLVRRVRRSGILRRRMQSTSSRVRSFSVDASSRELARMRLQLERSTDATRRSVHAALAQGCPAGELAATAEDLTRAESVLGERIALAEREPNKVLREELARSIDEQVQSLCNLSADLRRTLLEVHNASGTAHLSRATSRLTMEIGALRTWSTAYGSGTRRA</sequence>
<evidence type="ECO:0000313" key="3">
    <source>
        <dbReference type="Proteomes" id="UP000547458"/>
    </source>
</evidence>
<protein>
    <submittedName>
        <fullName evidence="2">Uncharacterized protein</fullName>
    </submittedName>
</protein>
<proteinExistence type="predicted"/>
<dbReference type="AlphaFoldDB" id="A0A846RV28"/>
<dbReference type="EMBL" id="JAATJL010000001">
    <property type="protein sequence ID" value="NJC23475.1"/>
    <property type="molecule type" value="Genomic_DNA"/>
</dbReference>
<keyword evidence="1" id="KW-0812">Transmembrane</keyword>
<gene>
    <name evidence="2" type="ORF">BJ994_002551</name>
</gene>
<dbReference type="RefSeq" id="WP_167994655.1">
    <property type="nucleotide sequence ID" value="NZ_JAATJL010000001.1"/>
</dbReference>
<organism evidence="2 3">
    <name type="scientific">Arthrobacter pigmenti</name>
    <dbReference type="NCBI Taxonomy" id="271432"/>
    <lineage>
        <taxon>Bacteria</taxon>
        <taxon>Bacillati</taxon>
        <taxon>Actinomycetota</taxon>
        <taxon>Actinomycetes</taxon>
        <taxon>Micrococcales</taxon>
        <taxon>Micrococcaceae</taxon>
        <taxon>Arthrobacter</taxon>
    </lineage>
</organism>
<evidence type="ECO:0000313" key="2">
    <source>
        <dbReference type="EMBL" id="NJC23475.1"/>
    </source>
</evidence>
<dbReference type="Proteomes" id="UP000547458">
    <property type="component" value="Unassembled WGS sequence"/>
</dbReference>
<comment type="caution">
    <text evidence="2">The sequence shown here is derived from an EMBL/GenBank/DDBJ whole genome shotgun (WGS) entry which is preliminary data.</text>
</comment>